<dbReference type="Gene3D" id="2.170.130.20">
    <property type="entry name" value="LCCL-like domain"/>
    <property type="match status" value="1"/>
</dbReference>
<dbReference type="AlphaFoldDB" id="G8JS55"/>
<feature type="transmembrane region" description="Helical" evidence="1">
    <location>
        <begin position="303"/>
        <end position="320"/>
    </location>
</feature>
<dbReference type="Pfam" id="PF03815">
    <property type="entry name" value="LCCL"/>
    <property type="match status" value="1"/>
</dbReference>
<dbReference type="InterPro" id="IPR004043">
    <property type="entry name" value="LCCL"/>
</dbReference>
<dbReference type="PANTHER" id="PTHR31331:SF1">
    <property type="entry name" value="CYSTEINE RICH SECRETORY PROTEIN LCCL DOMAIN CONTAINING 2"/>
    <property type="match status" value="1"/>
</dbReference>
<sequence>MEHRRSRQGRTSGVYEELGDGNHIGVDQASSTTSVGISKVASKNGVLERYFVLKRSNWWKRIILKLWNGPEEPIDEGILMHRRWRLLRAIDDFPSLFRSRFPSRTSRLVIFLTYCVIWFLAFFFLLYPTFIKLPYYMNTDGEKEKVITLACHETWHWRGKNSLCGLDAEKCIPFDDEDVIIRCPALCDRNGWTYSAMTVGADRVKYKGYVIGGGRTESQGPNEYTLPYRADSYPCASGIHAGIISPITGGCMRLSMSGAQTNFPSTDGHYGFGFSVNFDSFFPSSYKLKEADGYTYGCNDPRLHVTIVNFFLGLPIFYLYETIIGYWTICIVGYWTLVLAMAPPFQIEPYNRLSINELWSTGFGRLLPLCFVLYVFWHIAIRKLANGSPLAKVLLWYPLFWVGILNNVTFDRLPIDRLTASDLKEQPGSIVGLAIIASIILVCTIIQMRALWKAGILARYIKLYAGLTVLFCVVGNMPGLNLRLHHYIIGILLIPACSTKGFSAYAFQGILVGIFISGIATWGFDSILETNYSILRGEAGILPAPPKFHFDSNFPHQISWNFTNTTSEYENRQNPLDGISLLINDVETYVGHNRTIDLDVLLRKNLQFSQLINTATEIAHGNNQNNTVKLYMRIARGSTKISAYRGDYSSAGILEWPQGIWKGPESDIVRT</sequence>
<organism evidence="3 4">
    <name type="scientific">Eremothecium cymbalariae (strain CBS 270.75 / DBVPG 7215 / KCTC 17166 / NRRL Y-17582)</name>
    <name type="common">Yeast</name>
    <dbReference type="NCBI Taxonomy" id="931890"/>
    <lineage>
        <taxon>Eukaryota</taxon>
        <taxon>Fungi</taxon>
        <taxon>Dikarya</taxon>
        <taxon>Ascomycota</taxon>
        <taxon>Saccharomycotina</taxon>
        <taxon>Saccharomycetes</taxon>
        <taxon>Saccharomycetales</taxon>
        <taxon>Saccharomycetaceae</taxon>
        <taxon>Eremothecium</taxon>
    </lineage>
</organism>
<evidence type="ECO:0000259" key="2">
    <source>
        <dbReference type="Pfam" id="PF03815"/>
    </source>
</evidence>
<dbReference type="EMBL" id="CP002499">
    <property type="protein sequence ID" value="AET38974.1"/>
    <property type="molecule type" value="Genomic_DNA"/>
</dbReference>
<evidence type="ECO:0000313" key="4">
    <source>
        <dbReference type="Proteomes" id="UP000006790"/>
    </source>
</evidence>
<keyword evidence="1" id="KW-0472">Membrane</keyword>
<gene>
    <name evidence="3" type="ordered locus">Ecym_3493</name>
</gene>
<feature type="domain" description="LCCL" evidence="2">
    <location>
        <begin position="167"/>
        <end position="267"/>
    </location>
</feature>
<keyword evidence="1" id="KW-0812">Transmembrane</keyword>
<evidence type="ECO:0000256" key="1">
    <source>
        <dbReference type="SAM" id="Phobius"/>
    </source>
</evidence>
<dbReference type="InterPro" id="IPR051957">
    <property type="entry name" value="CRISP-LCCL_domain"/>
</dbReference>
<dbReference type="OrthoDB" id="441660at2759"/>
<keyword evidence="4" id="KW-1185">Reference proteome</keyword>
<dbReference type="Proteomes" id="UP000006790">
    <property type="component" value="Chromosome 3"/>
</dbReference>
<feature type="transmembrane region" description="Helical" evidence="1">
    <location>
        <begin position="362"/>
        <end position="381"/>
    </location>
</feature>
<dbReference type="SUPFAM" id="SSF69848">
    <property type="entry name" value="LCCL domain"/>
    <property type="match status" value="1"/>
</dbReference>
<dbReference type="OMA" id="WLKGPDP"/>
<feature type="transmembrane region" description="Helical" evidence="1">
    <location>
        <begin position="430"/>
        <end position="451"/>
    </location>
</feature>
<dbReference type="FunCoup" id="G8JS55">
    <property type="interactions" value="18"/>
</dbReference>
<feature type="transmembrane region" description="Helical" evidence="1">
    <location>
        <begin position="108"/>
        <end position="127"/>
    </location>
</feature>
<feature type="transmembrane region" description="Helical" evidence="1">
    <location>
        <begin position="463"/>
        <end position="482"/>
    </location>
</feature>
<feature type="transmembrane region" description="Helical" evidence="1">
    <location>
        <begin position="325"/>
        <end position="342"/>
    </location>
</feature>
<dbReference type="PANTHER" id="PTHR31331">
    <property type="entry name" value="LCCL DOMAIN PROTEIN (AFU_ORTHOLOGUE AFUA_5G08630)"/>
    <property type="match status" value="1"/>
</dbReference>
<protein>
    <recommendedName>
        <fullName evidence="2">LCCL domain-containing protein</fullName>
    </recommendedName>
</protein>
<dbReference type="HOGENOM" id="CLU_011125_2_0_1"/>
<keyword evidence="1" id="KW-1133">Transmembrane helix</keyword>
<proteinExistence type="predicted"/>
<accession>G8JS55</accession>
<reference evidence="4" key="1">
    <citation type="journal article" date="2012" name="G3 (Bethesda)">
        <title>Pichia sorbitophila, an interspecies yeast hybrid reveals early steps of genome resolution following polyploidization.</title>
        <authorList>
            <person name="Leh Louis V."/>
            <person name="Despons L."/>
            <person name="Friedrich A."/>
            <person name="Martin T."/>
            <person name="Durrens P."/>
            <person name="Casaregola S."/>
            <person name="Neuveglise C."/>
            <person name="Fairhead C."/>
            <person name="Marck C."/>
            <person name="Cruz J.A."/>
            <person name="Straub M.L."/>
            <person name="Kugler V."/>
            <person name="Sacerdot C."/>
            <person name="Uzunov Z."/>
            <person name="Thierry A."/>
            <person name="Weiss S."/>
            <person name="Bleykasten C."/>
            <person name="De Montigny J."/>
            <person name="Jacques N."/>
            <person name="Jung P."/>
            <person name="Lemaire M."/>
            <person name="Mallet S."/>
            <person name="Morel G."/>
            <person name="Richard G.F."/>
            <person name="Sarkar A."/>
            <person name="Savel G."/>
            <person name="Schacherer J."/>
            <person name="Seret M.L."/>
            <person name="Talla E."/>
            <person name="Samson G."/>
            <person name="Jubin C."/>
            <person name="Poulain J."/>
            <person name="Vacherie B."/>
            <person name="Barbe V."/>
            <person name="Pelletier E."/>
            <person name="Sherman D.J."/>
            <person name="Westhof E."/>
            <person name="Weissenbach J."/>
            <person name="Baret P.V."/>
            <person name="Wincker P."/>
            <person name="Gaillardin C."/>
            <person name="Dujon B."/>
            <person name="Souciet J.L."/>
        </authorList>
    </citation>
    <scope>NUCLEOTIDE SEQUENCE [LARGE SCALE GENOMIC DNA]</scope>
    <source>
        <strain evidence="4">CBS 270.75 / DBVPG 7215 / KCTC 17166 / NRRL Y-17582</strain>
    </source>
</reference>
<dbReference type="STRING" id="931890.G8JS55"/>
<dbReference type="KEGG" id="erc:Ecym_3493"/>
<name>G8JS55_ERECY</name>
<evidence type="ECO:0000313" key="3">
    <source>
        <dbReference type="EMBL" id="AET38974.1"/>
    </source>
</evidence>
<dbReference type="InParanoid" id="G8JS55"/>
<feature type="transmembrane region" description="Helical" evidence="1">
    <location>
        <begin position="502"/>
        <end position="524"/>
    </location>
</feature>
<dbReference type="InterPro" id="IPR036609">
    <property type="entry name" value="LCCL_sf"/>
</dbReference>
<dbReference type="eggNOG" id="ENOG502QUEX">
    <property type="taxonomic scope" value="Eukaryota"/>
</dbReference>
<dbReference type="GeneID" id="11469082"/>
<dbReference type="RefSeq" id="XP_003645791.1">
    <property type="nucleotide sequence ID" value="XM_003645743.1"/>
</dbReference>
<feature type="transmembrane region" description="Helical" evidence="1">
    <location>
        <begin position="393"/>
        <end position="410"/>
    </location>
</feature>